<comment type="similarity">
    <text evidence="1">Belongs to the P-Pant transferase superfamily. Gsp/Sfp/HetI/AcpT family.</text>
</comment>
<evidence type="ECO:0000256" key="1">
    <source>
        <dbReference type="ARBA" id="ARBA00010990"/>
    </source>
</evidence>
<protein>
    <recommendedName>
        <fullName evidence="7">4'-phosphopantetheinyl transferase</fullName>
    </recommendedName>
</protein>
<sequence length="215" mass="24808">MPNTYILYESIDAISSIVYRQCMQRLPHDVRESIESYIHEKDRKSRLLGKLLLQEGLQILQVSPSWMYQIKKTVLNRPVISAPIDFNISHSGRLVVCVVSNECKVGIDVEQYQKLNLLPYRSCCTHSEWTALTLSPDPWKSFIELWTIKESVSKAEGLGLQMPFNRIRVENGIVVSDKNNKWYTKKILLDTAYACTLAHHVPQINLKISKSQFQQ</sequence>
<comment type="caution">
    <text evidence="5">The sequence shown here is derived from an EMBL/GenBank/DDBJ whole genome shotgun (WGS) entry which is preliminary data.</text>
</comment>
<dbReference type="InterPro" id="IPR055066">
    <property type="entry name" value="AASDHPPT_N"/>
</dbReference>
<reference evidence="6" key="1">
    <citation type="journal article" date="2019" name="Int. J. Syst. Evol. Microbiol.">
        <title>The Global Catalogue of Microorganisms (GCM) 10K type strain sequencing project: providing services to taxonomists for standard genome sequencing and annotation.</title>
        <authorList>
            <consortium name="The Broad Institute Genomics Platform"/>
            <consortium name="The Broad Institute Genome Sequencing Center for Infectious Disease"/>
            <person name="Wu L."/>
            <person name="Ma J."/>
        </authorList>
    </citation>
    <scope>NUCLEOTIDE SEQUENCE [LARGE SCALE GENOMIC DNA]</scope>
    <source>
        <strain evidence="6">JCM 17927</strain>
    </source>
</reference>
<dbReference type="Pfam" id="PF01648">
    <property type="entry name" value="ACPS"/>
    <property type="match status" value="1"/>
</dbReference>
<dbReference type="EMBL" id="BAABHD010000072">
    <property type="protein sequence ID" value="GAA4462918.1"/>
    <property type="molecule type" value="Genomic_DNA"/>
</dbReference>
<dbReference type="SUPFAM" id="SSF56214">
    <property type="entry name" value="4'-phosphopantetheinyl transferase"/>
    <property type="match status" value="2"/>
</dbReference>
<dbReference type="Gene3D" id="3.90.470.20">
    <property type="entry name" value="4'-phosphopantetheinyl transferase domain"/>
    <property type="match status" value="2"/>
</dbReference>
<evidence type="ECO:0000256" key="2">
    <source>
        <dbReference type="ARBA" id="ARBA00022679"/>
    </source>
</evidence>
<name>A0ABP8N9W1_9BACT</name>
<keyword evidence="2" id="KW-0808">Transferase</keyword>
<evidence type="ECO:0000259" key="3">
    <source>
        <dbReference type="Pfam" id="PF01648"/>
    </source>
</evidence>
<evidence type="ECO:0000313" key="5">
    <source>
        <dbReference type="EMBL" id="GAA4462918.1"/>
    </source>
</evidence>
<feature type="domain" description="4'-phosphopantetheinyl transferase N-terminal" evidence="4">
    <location>
        <begin position="19"/>
        <end position="98"/>
    </location>
</feature>
<dbReference type="InterPro" id="IPR037143">
    <property type="entry name" value="4-PPantetheinyl_Trfase_dom_sf"/>
</dbReference>
<dbReference type="InterPro" id="IPR050559">
    <property type="entry name" value="P-Pant_transferase_sf"/>
</dbReference>
<dbReference type="PANTHER" id="PTHR12215">
    <property type="entry name" value="PHOSPHOPANTETHEINE TRANSFERASE"/>
    <property type="match status" value="1"/>
</dbReference>
<proteinExistence type="inferred from homology"/>
<evidence type="ECO:0000313" key="6">
    <source>
        <dbReference type="Proteomes" id="UP001501175"/>
    </source>
</evidence>
<evidence type="ECO:0008006" key="7">
    <source>
        <dbReference type="Google" id="ProtNLM"/>
    </source>
</evidence>
<organism evidence="5 6">
    <name type="scientific">Nibrella saemangeumensis</name>
    <dbReference type="NCBI Taxonomy" id="1084526"/>
    <lineage>
        <taxon>Bacteria</taxon>
        <taxon>Pseudomonadati</taxon>
        <taxon>Bacteroidota</taxon>
        <taxon>Cytophagia</taxon>
        <taxon>Cytophagales</taxon>
        <taxon>Spirosomataceae</taxon>
        <taxon>Nibrella</taxon>
    </lineage>
</organism>
<dbReference type="PANTHER" id="PTHR12215:SF10">
    <property type="entry name" value="L-AMINOADIPATE-SEMIALDEHYDE DEHYDROGENASE-PHOSPHOPANTETHEINYL TRANSFERASE"/>
    <property type="match status" value="1"/>
</dbReference>
<dbReference type="Pfam" id="PF22624">
    <property type="entry name" value="AASDHPPT_N"/>
    <property type="match status" value="1"/>
</dbReference>
<dbReference type="Proteomes" id="UP001501175">
    <property type="component" value="Unassembled WGS sequence"/>
</dbReference>
<accession>A0ABP8N9W1</accession>
<keyword evidence="6" id="KW-1185">Reference proteome</keyword>
<dbReference type="InterPro" id="IPR008278">
    <property type="entry name" value="4-PPantetheinyl_Trfase_dom"/>
</dbReference>
<feature type="domain" description="4'-phosphopantetheinyl transferase" evidence="3">
    <location>
        <begin position="105"/>
        <end position="171"/>
    </location>
</feature>
<gene>
    <name evidence="5" type="ORF">GCM10023189_40220</name>
</gene>
<evidence type="ECO:0000259" key="4">
    <source>
        <dbReference type="Pfam" id="PF22624"/>
    </source>
</evidence>